<evidence type="ECO:0008006" key="4">
    <source>
        <dbReference type="Google" id="ProtNLM"/>
    </source>
</evidence>
<accession>A0AAQ2S6L7</accession>
<proteinExistence type="predicted"/>
<gene>
    <name evidence="2" type="ORF">NXX45_07645</name>
</gene>
<reference evidence="2" key="1">
    <citation type="submission" date="2022-08" db="EMBL/GenBank/DDBJ databases">
        <title>Genome Sequencing of Bacteroides fragilis Group Isolates with Nanopore Technology.</title>
        <authorList>
            <person name="Tisza M.J."/>
            <person name="Smith D."/>
            <person name="Dekker J.P."/>
        </authorList>
    </citation>
    <scope>NUCLEOTIDE SEQUENCE</scope>
    <source>
        <strain evidence="2">BFG-70</strain>
    </source>
</reference>
<protein>
    <recommendedName>
        <fullName evidence="4">NAD dependent epimerase/dehydratase family protein</fullName>
    </recommendedName>
</protein>
<evidence type="ECO:0000256" key="1">
    <source>
        <dbReference type="ARBA" id="ARBA00023027"/>
    </source>
</evidence>
<dbReference type="Proteomes" id="UP001060330">
    <property type="component" value="Chromosome"/>
</dbReference>
<dbReference type="InterPro" id="IPR036291">
    <property type="entry name" value="NAD(P)-bd_dom_sf"/>
</dbReference>
<dbReference type="SUPFAM" id="SSF51735">
    <property type="entry name" value="NAD(P)-binding Rossmann-fold domains"/>
    <property type="match status" value="1"/>
</dbReference>
<evidence type="ECO:0000313" key="3">
    <source>
        <dbReference type="Proteomes" id="UP001060330"/>
    </source>
</evidence>
<dbReference type="Gene3D" id="3.40.50.720">
    <property type="entry name" value="NAD(P)-binding Rossmann-like Domain"/>
    <property type="match status" value="1"/>
</dbReference>
<dbReference type="AlphaFoldDB" id="A0AAQ2S6L7"/>
<sequence>MRDFTYIDDVVEDIMCVLNCITQTNSSWNSQYPEADTSLAPYRIFDIGNSSPVKLMDFIHAIEEACGKLAKKIYLLMQSGDVYQTNADVCSLEKATGFKLNTSIKDGVKQTVDWYKSFYEFYK</sequence>
<name>A0AAQ2S6L7_BACFG</name>
<organism evidence="2 3">
    <name type="scientific">Bacteroides fragilis</name>
    <dbReference type="NCBI Taxonomy" id="817"/>
    <lineage>
        <taxon>Bacteria</taxon>
        <taxon>Pseudomonadati</taxon>
        <taxon>Bacteroidota</taxon>
        <taxon>Bacteroidia</taxon>
        <taxon>Bacteroidales</taxon>
        <taxon>Bacteroidaceae</taxon>
        <taxon>Bacteroides</taxon>
    </lineage>
</organism>
<dbReference type="PRINTS" id="PR01713">
    <property type="entry name" value="NUCEPIMERASE"/>
</dbReference>
<keyword evidence="1" id="KW-0520">NAD</keyword>
<evidence type="ECO:0000313" key="2">
    <source>
        <dbReference type="EMBL" id="UVR57906.1"/>
    </source>
</evidence>
<dbReference type="PANTHER" id="PTHR43574">
    <property type="entry name" value="EPIMERASE-RELATED"/>
    <property type="match status" value="1"/>
</dbReference>
<dbReference type="EMBL" id="CP103216">
    <property type="protein sequence ID" value="UVR57906.1"/>
    <property type="molecule type" value="Genomic_DNA"/>
</dbReference>
<dbReference type="RefSeq" id="WP_008658615.1">
    <property type="nucleotide sequence ID" value="NZ_CABKOU010000002.1"/>
</dbReference>